<evidence type="ECO:0000256" key="1">
    <source>
        <dbReference type="ARBA" id="ARBA00006930"/>
    </source>
</evidence>
<evidence type="ECO:0000259" key="4">
    <source>
        <dbReference type="Pfam" id="PF02463"/>
    </source>
</evidence>
<feature type="domain" description="RecF/RecN/SMC N-terminal" evidence="4">
    <location>
        <begin position="71"/>
        <end position="659"/>
    </location>
</feature>
<dbReference type="AlphaFoldDB" id="A0AAX3T1Z5"/>
<accession>A0AAX3T1Z5</accession>
<dbReference type="PANTHER" id="PTHR32114:SF2">
    <property type="entry name" value="ABC TRANSPORTER ABCH.3"/>
    <property type="match status" value="1"/>
</dbReference>
<proteinExistence type="inferred from homology"/>
<dbReference type="CDD" id="cd00267">
    <property type="entry name" value="ABC_ATPase"/>
    <property type="match status" value="1"/>
</dbReference>
<evidence type="ECO:0000256" key="3">
    <source>
        <dbReference type="ARBA" id="ARBA00013368"/>
    </source>
</evidence>
<name>A0AAX3T1Z5_9ACTN</name>
<dbReference type="Gene3D" id="3.40.50.300">
    <property type="entry name" value="P-loop containing nucleotide triphosphate hydrolases"/>
    <property type="match status" value="2"/>
</dbReference>
<dbReference type="PANTHER" id="PTHR32114">
    <property type="entry name" value="ABC TRANSPORTER ABCH.3"/>
    <property type="match status" value="1"/>
</dbReference>
<dbReference type="Pfam" id="PF02463">
    <property type="entry name" value="SMC_N"/>
    <property type="match status" value="1"/>
</dbReference>
<sequence length="816" mass="89243">MTESSSIGEKSLLETVWELLDADHELSDEAKYVVLAALDSESALSEQLGGGTVTHQRPDATQMVQEPAGAFLREIRVAGFRGIGPEASLTITPYPGITVISGRNGSGKSSFAEGLEYALTGQSYRWKNKAKLWVDTWRNLHQGNPCDVRVDFTTENGPKTSIGAQWPDGAALNDAQHWSQREGEKRQHGVDALGWSTAIEIYRPILSYDEIGGLLEQEPSKLYDALDKLLALDEVQDAETRLNAEHAERRRPRKTARDSVVALKKVLADADDERAAVLAKLVRSRTPDLDAIASLVAGTDSREHATAVALDAIAAIDLPDLDSAAMLAPELRDALSNARTLADSAMRTAEQRSDLLRRALEYRSAHDTDAPACPVCGEGALTVDWETHAREAIAADDTQLAMYREARRNVDQLERSARQLFESLRDVSPVADVELPSLATYREAFATASAVPAGVDDLPSHIEAQLPPLSETLAALRTEAASAAAELQDAWVPIAKDALEWLALERLARETDDTVKVIEEARKWVQENSQTFRAQRLAPISEGARAIWSQLRQESDVEISEIALEGRRTQRKAVLKGHVDGKPVGALSVMSQGELHALALALFLPRATAMASPFRFIVLDDPIQAMDPAKIDGFLNVLTDLAASRQVIVFSHDDRLATAIRQHSIDAHLIEVTRESGSQLVVKSADEPARRYVDDAFAVVADENVPDDIKRRACPGLFRFAIEAAARQVYFTRSNVDGQPQHDTEARWAEAKSATACVALALHGATDSDLSGWKSRRQHRSAAMSIATKGVHRGATIGKDDVRDLRKTIDDILDQR</sequence>
<evidence type="ECO:0000313" key="6">
    <source>
        <dbReference type="Proteomes" id="UP001213504"/>
    </source>
</evidence>
<protein>
    <recommendedName>
        <fullName evidence="3">Nuclease SbcCD subunit C</fullName>
    </recommendedName>
</protein>
<reference evidence="5" key="1">
    <citation type="submission" date="2023-04" db="EMBL/GenBank/DDBJ databases">
        <title>Complete genome sequence of a phthalic acid esters degrading bacterial strain.</title>
        <authorList>
            <person name="Weng L."/>
            <person name="Jia Y."/>
            <person name="Ren L."/>
        </authorList>
    </citation>
    <scope>NUCLEOTIDE SEQUENCE</scope>
    <source>
        <strain evidence="5">RL-LY01</strain>
    </source>
</reference>
<comment type="similarity">
    <text evidence="1">Belongs to the SMC family. SbcC subfamily.</text>
</comment>
<evidence type="ECO:0000256" key="2">
    <source>
        <dbReference type="ARBA" id="ARBA00011322"/>
    </source>
</evidence>
<dbReference type="RefSeq" id="WP_165630057.1">
    <property type="nucleotide sequence ID" value="NZ_CP121270.1"/>
</dbReference>
<dbReference type="EMBL" id="CP121270">
    <property type="protein sequence ID" value="WFP22924.1"/>
    <property type="molecule type" value="Genomic_DNA"/>
</dbReference>
<dbReference type="Proteomes" id="UP001213504">
    <property type="component" value="Chromosome"/>
</dbReference>
<dbReference type="SUPFAM" id="SSF52540">
    <property type="entry name" value="P-loop containing nucleoside triphosphate hydrolases"/>
    <property type="match status" value="1"/>
</dbReference>
<gene>
    <name evidence="5" type="ORF">P9A14_11930</name>
</gene>
<evidence type="ECO:0000313" key="5">
    <source>
        <dbReference type="EMBL" id="WFP22924.1"/>
    </source>
</evidence>
<dbReference type="InterPro" id="IPR027417">
    <property type="entry name" value="P-loop_NTPase"/>
</dbReference>
<organism evidence="5 6">
    <name type="scientific">Gordonia hongkongensis</name>
    <dbReference type="NCBI Taxonomy" id="1701090"/>
    <lineage>
        <taxon>Bacteria</taxon>
        <taxon>Bacillati</taxon>
        <taxon>Actinomycetota</taxon>
        <taxon>Actinomycetes</taxon>
        <taxon>Mycobacteriales</taxon>
        <taxon>Gordoniaceae</taxon>
        <taxon>Gordonia</taxon>
    </lineage>
</organism>
<dbReference type="InterPro" id="IPR003395">
    <property type="entry name" value="RecF/RecN/SMC_N"/>
</dbReference>
<comment type="subunit">
    <text evidence="2">Heterodimer of SbcC and SbcD.</text>
</comment>